<protein>
    <submittedName>
        <fullName evidence="2">Uncharacterized protein</fullName>
    </submittedName>
</protein>
<dbReference type="AlphaFoldDB" id="A0A3N4IFF5"/>
<sequence length="418" mass="47044">MGSRFAVGSDLKWAELTNCDMDVAAPLDTVKLSGFYYYLSDNSTLATDRYTGNPHLSVPDPGADFPKKVSRPRIPAPEYTPSTQQKSSYSFVAPATTSSYPHPSHQNIRPAEPPKTDSKPANVATYSTAAPAYTPQYYGYYYQPQHYQPMQYGQNQDVHRQQQQQQHSQLQPPRQPQNQKETQLPQQQQHPHAQDQQQPQHQAQQSHQPHHAHASQLQQQPQQSQQSQQQQQQHGQGQQRPQGSQHSLIPHSQPQQQQSQYSDIRQQPQASAPPPPQEHHRHHYHQQQTYQQGYQWYQQPVHSSRQPDRLQAQPPQAHPPQSASTPASNPPSTHLPPLPPLPAAAPPLRSGFSLPPPNIPAFMAHRPAMPDSFLSQYGKGFTLPPPNIPQQQQQLPNPFSSINSSTTLPKLELAKTPT</sequence>
<feature type="region of interest" description="Disordered" evidence="1">
    <location>
        <begin position="52"/>
        <end position="122"/>
    </location>
</feature>
<evidence type="ECO:0000256" key="1">
    <source>
        <dbReference type="SAM" id="MobiDB-lite"/>
    </source>
</evidence>
<reference evidence="2 3" key="1">
    <citation type="journal article" date="2018" name="Nat. Ecol. Evol.">
        <title>Pezizomycetes genomes reveal the molecular basis of ectomycorrhizal truffle lifestyle.</title>
        <authorList>
            <person name="Murat C."/>
            <person name="Payen T."/>
            <person name="Noel B."/>
            <person name="Kuo A."/>
            <person name="Morin E."/>
            <person name="Chen J."/>
            <person name="Kohler A."/>
            <person name="Krizsan K."/>
            <person name="Balestrini R."/>
            <person name="Da Silva C."/>
            <person name="Montanini B."/>
            <person name="Hainaut M."/>
            <person name="Levati E."/>
            <person name="Barry K.W."/>
            <person name="Belfiori B."/>
            <person name="Cichocki N."/>
            <person name="Clum A."/>
            <person name="Dockter R.B."/>
            <person name="Fauchery L."/>
            <person name="Guy J."/>
            <person name="Iotti M."/>
            <person name="Le Tacon F."/>
            <person name="Lindquist E.A."/>
            <person name="Lipzen A."/>
            <person name="Malagnac F."/>
            <person name="Mello A."/>
            <person name="Molinier V."/>
            <person name="Miyauchi S."/>
            <person name="Poulain J."/>
            <person name="Riccioni C."/>
            <person name="Rubini A."/>
            <person name="Sitrit Y."/>
            <person name="Splivallo R."/>
            <person name="Traeger S."/>
            <person name="Wang M."/>
            <person name="Zifcakova L."/>
            <person name="Wipf D."/>
            <person name="Zambonelli A."/>
            <person name="Paolocci F."/>
            <person name="Nowrousian M."/>
            <person name="Ottonello S."/>
            <person name="Baldrian P."/>
            <person name="Spatafora J.W."/>
            <person name="Henrissat B."/>
            <person name="Nagy L.G."/>
            <person name="Aury J.M."/>
            <person name="Wincker P."/>
            <person name="Grigoriev I.V."/>
            <person name="Bonfante P."/>
            <person name="Martin F.M."/>
        </authorList>
    </citation>
    <scope>NUCLEOTIDE SEQUENCE [LARGE SCALE GENOMIC DNA]</scope>
    <source>
        <strain evidence="2 3">RN42</strain>
    </source>
</reference>
<feature type="region of interest" description="Disordered" evidence="1">
    <location>
        <begin position="152"/>
        <end position="352"/>
    </location>
</feature>
<evidence type="ECO:0000313" key="2">
    <source>
        <dbReference type="EMBL" id="RPA82870.1"/>
    </source>
</evidence>
<feature type="compositionally biased region" description="Low complexity" evidence="1">
    <location>
        <begin position="286"/>
        <end position="300"/>
    </location>
</feature>
<name>A0A3N4IFF5_ASCIM</name>
<organism evidence="2 3">
    <name type="scientific">Ascobolus immersus RN42</name>
    <dbReference type="NCBI Taxonomy" id="1160509"/>
    <lineage>
        <taxon>Eukaryota</taxon>
        <taxon>Fungi</taxon>
        <taxon>Dikarya</taxon>
        <taxon>Ascomycota</taxon>
        <taxon>Pezizomycotina</taxon>
        <taxon>Pezizomycetes</taxon>
        <taxon>Pezizales</taxon>
        <taxon>Ascobolaceae</taxon>
        <taxon>Ascobolus</taxon>
    </lineage>
</organism>
<feature type="compositionally biased region" description="Pro residues" evidence="1">
    <location>
        <begin position="333"/>
        <end position="345"/>
    </location>
</feature>
<feature type="compositionally biased region" description="Polar residues" evidence="1">
    <location>
        <begin position="399"/>
        <end position="408"/>
    </location>
</feature>
<proteinExistence type="predicted"/>
<dbReference type="EMBL" id="ML119668">
    <property type="protein sequence ID" value="RPA82870.1"/>
    <property type="molecule type" value="Genomic_DNA"/>
</dbReference>
<feature type="compositionally biased region" description="Low complexity" evidence="1">
    <location>
        <begin position="183"/>
        <end position="207"/>
    </location>
</feature>
<gene>
    <name evidence="2" type="ORF">BJ508DRAFT_80760</name>
</gene>
<feature type="region of interest" description="Disordered" evidence="1">
    <location>
        <begin position="375"/>
        <end position="418"/>
    </location>
</feature>
<feature type="compositionally biased region" description="Polar residues" evidence="1">
    <location>
        <begin position="80"/>
        <end position="107"/>
    </location>
</feature>
<dbReference type="Proteomes" id="UP000275078">
    <property type="component" value="Unassembled WGS sequence"/>
</dbReference>
<feature type="compositionally biased region" description="Low complexity" evidence="1">
    <location>
        <begin position="152"/>
        <end position="172"/>
    </location>
</feature>
<accession>A0A3N4IFF5</accession>
<feature type="compositionally biased region" description="Low complexity" evidence="1">
    <location>
        <begin position="389"/>
        <end position="398"/>
    </location>
</feature>
<evidence type="ECO:0000313" key="3">
    <source>
        <dbReference type="Proteomes" id="UP000275078"/>
    </source>
</evidence>
<feature type="compositionally biased region" description="Low complexity" evidence="1">
    <location>
        <begin position="311"/>
        <end position="332"/>
    </location>
</feature>
<keyword evidence="3" id="KW-1185">Reference proteome</keyword>
<feature type="compositionally biased region" description="Low complexity" evidence="1">
    <location>
        <begin position="214"/>
        <end position="270"/>
    </location>
</feature>